<name>A0A1E3P2I3_WICAA</name>
<dbReference type="EMBL" id="KV454210">
    <property type="protein sequence ID" value="ODQ59605.1"/>
    <property type="molecule type" value="Genomic_DNA"/>
</dbReference>
<sequence length="133" mass="15241">MEIAKRVPNKITSLAIDGWDSIQHIDAPSFGDSTHMLVGKSHRRLIKNLFASPLTKSTSFSLEDIHLFDQDLDLEKLDFPNVSSVKLHNCGAINKFSKFKRPCVKYIQVFCEDRHVSILNSLAFEEYNFLKKN</sequence>
<dbReference type="RefSeq" id="XP_019038812.1">
    <property type="nucleotide sequence ID" value="XM_019186288.1"/>
</dbReference>
<reference evidence="1 2" key="1">
    <citation type="journal article" date="2016" name="Proc. Natl. Acad. Sci. U.S.A.">
        <title>Comparative genomics of biotechnologically important yeasts.</title>
        <authorList>
            <person name="Riley R."/>
            <person name="Haridas S."/>
            <person name="Wolfe K.H."/>
            <person name="Lopes M.R."/>
            <person name="Hittinger C.T."/>
            <person name="Goeker M."/>
            <person name="Salamov A.A."/>
            <person name="Wisecaver J.H."/>
            <person name="Long T.M."/>
            <person name="Calvey C.H."/>
            <person name="Aerts A.L."/>
            <person name="Barry K.W."/>
            <person name="Choi C."/>
            <person name="Clum A."/>
            <person name="Coughlan A.Y."/>
            <person name="Deshpande S."/>
            <person name="Douglass A.P."/>
            <person name="Hanson S.J."/>
            <person name="Klenk H.-P."/>
            <person name="LaButti K.M."/>
            <person name="Lapidus A."/>
            <person name="Lindquist E.A."/>
            <person name="Lipzen A.M."/>
            <person name="Meier-Kolthoff J.P."/>
            <person name="Ohm R.A."/>
            <person name="Otillar R.P."/>
            <person name="Pangilinan J.L."/>
            <person name="Peng Y."/>
            <person name="Rokas A."/>
            <person name="Rosa C.A."/>
            <person name="Scheuner C."/>
            <person name="Sibirny A.A."/>
            <person name="Slot J.C."/>
            <person name="Stielow J.B."/>
            <person name="Sun H."/>
            <person name="Kurtzman C.P."/>
            <person name="Blackwell M."/>
            <person name="Grigoriev I.V."/>
            <person name="Jeffries T.W."/>
        </authorList>
    </citation>
    <scope>NUCLEOTIDE SEQUENCE [LARGE SCALE GENOMIC DNA]</scope>
    <source>
        <strain evidence="2">ATCC 58044 / CBS 1984 / NCYC 433 / NRRL Y-366-8</strain>
    </source>
</reference>
<organism evidence="1 2">
    <name type="scientific">Wickerhamomyces anomalus (strain ATCC 58044 / CBS 1984 / NCYC 433 / NRRL Y-366-8)</name>
    <name type="common">Yeast</name>
    <name type="synonym">Hansenula anomala</name>
    <dbReference type="NCBI Taxonomy" id="683960"/>
    <lineage>
        <taxon>Eukaryota</taxon>
        <taxon>Fungi</taxon>
        <taxon>Dikarya</taxon>
        <taxon>Ascomycota</taxon>
        <taxon>Saccharomycotina</taxon>
        <taxon>Saccharomycetes</taxon>
        <taxon>Phaffomycetales</taxon>
        <taxon>Wickerhamomycetaceae</taxon>
        <taxon>Wickerhamomyces</taxon>
    </lineage>
</organism>
<evidence type="ECO:0000313" key="2">
    <source>
        <dbReference type="Proteomes" id="UP000094112"/>
    </source>
</evidence>
<keyword evidence="2" id="KW-1185">Reference proteome</keyword>
<dbReference type="AlphaFoldDB" id="A0A1E3P2I3"/>
<dbReference type="Proteomes" id="UP000094112">
    <property type="component" value="Unassembled WGS sequence"/>
</dbReference>
<proteinExistence type="predicted"/>
<accession>A0A1E3P2I3</accession>
<gene>
    <name evidence="1" type="ORF">WICANDRAFT_91328</name>
</gene>
<dbReference type="GeneID" id="30203534"/>
<protein>
    <submittedName>
        <fullName evidence="1">Uncharacterized protein</fullName>
    </submittedName>
</protein>
<evidence type="ECO:0000313" key="1">
    <source>
        <dbReference type="EMBL" id="ODQ59605.1"/>
    </source>
</evidence>